<dbReference type="GO" id="GO:0000139">
    <property type="term" value="C:Golgi membrane"/>
    <property type="evidence" value="ECO:0007669"/>
    <property type="project" value="TreeGrafter"/>
</dbReference>
<dbReference type="EMBL" id="VIIS01000712">
    <property type="protein sequence ID" value="KAF0305883.1"/>
    <property type="molecule type" value="Genomic_DNA"/>
</dbReference>
<dbReference type="InterPro" id="IPR015341">
    <property type="entry name" value="Glyco_hydro_38_cen"/>
</dbReference>
<dbReference type="GO" id="GO:0046872">
    <property type="term" value="F:metal ion binding"/>
    <property type="evidence" value="ECO:0007669"/>
    <property type="project" value="UniProtKB-KW"/>
</dbReference>
<organism evidence="14 15">
    <name type="scientific">Amphibalanus amphitrite</name>
    <name type="common">Striped barnacle</name>
    <name type="synonym">Balanus amphitrite</name>
    <dbReference type="NCBI Taxonomy" id="1232801"/>
    <lineage>
        <taxon>Eukaryota</taxon>
        <taxon>Metazoa</taxon>
        <taxon>Ecdysozoa</taxon>
        <taxon>Arthropoda</taxon>
        <taxon>Crustacea</taxon>
        <taxon>Multicrustacea</taxon>
        <taxon>Cirripedia</taxon>
        <taxon>Thoracica</taxon>
        <taxon>Thoracicalcarea</taxon>
        <taxon>Balanomorpha</taxon>
        <taxon>Balanoidea</taxon>
        <taxon>Balanidae</taxon>
        <taxon>Amphibalaninae</taxon>
        <taxon>Amphibalanus</taxon>
    </lineage>
</organism>
<dbReference type="FunFam" id="3.20.110.10:FF:000003">
    <property type="entry name" value="Alpha-mannosidase"/>
    <property type="match status" value="1"/>
</dbReference>
<gene>
    <name evidence="14" type="primary">Man2a1</name>
    <name evidence="14" type="ORF">FJT64_022557</name>
</gene>
<accession>A0A6A4WIG8</accession>
<feature type="domain" description="Glycoside hydrolase family 38 central" evidence="13">
    <location>
        <begin position="496"/>
        <end position="584"/>
    </location>
</feature>
<sequence length="1163" mass="129225">MMQLRSTTSIFKLVLGLSVGVVIFIIIQMSYLPGAEKGSQEMLEQRLLHLEGDLSRSRQVAGELHDAIERLMTLPAAPAPAAAPGQGGGGEPPPAVAESREPADAASLCEFGSQPPGKTDVQMLDVYRDIPFDNPDGGAWKQGWDVTYDANEWSPQRKLKVFVVPHSHNDPGWIKTFEKYYADQTRHIFNSMVNMLEKYPRMRFIWAEISYLDLWWREISPEVKDRVRRLVSRGQLELVTAGWVMHDEANSHYLSILEQLTTGHEWLRLNLNATVSNGWAIDPFGMSPTTAYFLRRSGLDHMVIQRVHYVIKRYLSRHKQLEFWWRQTWDSGDSTDMFCLLMPFYSYDAPHSCGPDPKVCCQFDFARLPGGRYSCPWKVPPVQIKESNVAKRALMLLDQYRKKSQLYASNVLMVPLGDDFRYDSEAEWEAQYTNYQRLFDYMNSRTDWHVEAQFGTLSEYFAALEAESKHTGATTSLSTFPRLSGDFFTYADKNDEYWSGYYTSRPFHKQMDRVLMGELRAAEILYSLSLSVIGGKPSAVARDHLSQLMADLVTARRAFSLFQHHDGITGTAKDRVVIDYGNKMMTALQRCSRVQQQSVQLLLLPSLAGWRPDVNANYWVPSSRRPHADRLPEPSVLQLSTSAARQVALFNSLAHRRAEMVSLHVSAAHVEVTDADGRPLRSQCAPVFAGGRRLPGAHRVTFLAELAPLSLAVFSVRETGVGENSLHSLAEVTLMSPPGVAGVQADPSDRSGPYAVTVAAEPTPVTLESSTARLQFAPDGMLRLVKLTNHDAAPLTVEFVAYGVARGSDMSGAYIFRPDGPARPYRQQGAVRVTRGPLVDEVTVLLPEVEHTVRLSHEGDNAGWVEIENRADVSQQRNFELAMRLSSAIESGDRLVTDLNGFQTCDPTVPFQTIERRTLQKLPIQGNYYPVPSMMYIEDANVRLTLTLGQPLGGASQASGQLEVMLDRRLMQDDNRGAGQGVTDTRRTLSTFRLLLEYPDSQTPPVKPLPSLLAHSALRSLLQPITVLVEGPDLPVAAQPRGAAPPARRQRWSAAVSPAACDLELATLRASVAGGDGGDRFWPGENVTLTVRRVAADCRFPGPPGEVCTAAGKFSVSQLLPKGFQTSVQQVSLTGVHPGSTLALSTPLGLDPMELYTFRLKLR</sequence>
<dbReference type="GO" id="GO:0004572">
    <property type="term" value="F:mannosyl-oligosaccharide 1,3-1,6-alpha-mannosidase activity"/>
    <property type="evidence" value="ECO:0007669"/>
    <property type="project" value="UniProtKB-EC"/>
</dbReference>
<keyword evidence="6" id="KW-1015">Disulfide bond</keyword>
<dbReference type="SMART" id="SM00872">
    <property type="entry name" value="Alpha-mann_mid"/>
    <property type="match status" value="1"/>
</dbReference>
<keyword evidence="7 10" id="KW-0326">Glycosidase</keyword>
<evidence type="ECO:0000313" key="15">
    <source>
        <dbReference type="Proteomes" id="UP000440578"/>
    </source>
</evidence>
<dbReference type="Pfam" id="PF07748">
    <property type="entry name" value="Glyco_hydro_38C"/>
    <property type="match status" value="1"/>
</dbReference>
<protein>
    <recommendedName>
        <fullName evidence="10">Alpha-mannosidase</fullName>
        <ecNumber evidence="10">3.2.1.-</ecNumber>
    </recommendedName>
</protein>
<dbReference type="CDD" id="cd10809">
    <property type="entry name" value="GH38N_AMII_GMII_SfManIII_like"/>
    <property type="match status" value="1"/>
</dbReference>
<evidence type="ECO:0000256" key="10">
    <source>
        <dbReference type="RuleBase" id="RU361199"/>
    </source>
</evidence>
<evidence type="ECO:0000256" key="11">
    <source>
        <dbReference type="SAM" id="MobiDB-lite"/>
    </source>
</evidence>
<keyword evidence="12" id="KW-0812">Transmembrane</keyword>
<evidence type="ECO:0000256" key="12">
    <source>
        <dbReference type="SAM" id="Phobius"/>
    </source>
</evidence>
<keyword evidence="12" id="KW-0472">Membrane</keyword>
<dbReference type="Gene3D" id="2.70.98.30">
    <property type="entry name" value="Golgi alpha-mannosidase II, domain 4"/>
    <property type="match status" value="1"/>
</dbReference>
<evidence type="ECO:0000256" key="3">
    <source>
        <dbReference type="ARBA" id="ARBA00022723"/>
    </source>
</evidence>
<dbReference type="InterPro" id="IPR013780">
    <property type="entry name" value="Glyco_hydro_b"/>
</dbReference>
<dbReference type="OrthoDB" id="10261055at2759"/>
<dbReference type="AlphaFoldDB" id="A0A6A4WIG8"/>
<evidence type="ECO:0000256" key="1">
    <source>
        <dbReference type="ARBA" id="ARBA00009792"/>
    </source>
</evidence>
<keyword evidence="12" id="KW-1133">Transmembrane helix</keyword>
<comment type="subunit">
    <text evidence="2">Homodimer; disulfide-linked.</text>
</comment>
<dbReference type="SUPFAM" id="SSF88713">
    <property type="entry name" value="Glycoside hydrolase/deacetylase"/>
    <property type="match status" value="1"/>
</dbReference>
<comment type="catalytic activity">
    <reaction evidence="9">
        <text>N(4)-{beta-D-GlcNAc-(1-&gt;2)-alpha-D-Man-(1-&gt;3)-[alpha-D-Man-(1-&gt;3)-[alpha-D-Man-(1-&gt;6)]-alpha-D-Man-(1-&gt;6)]-beta-D-Man-(1-&gt;4)-beta-D-GlcNAc-(1-&gt;4)-beta-D-GlcNAc}-L-asparaginyl-[protein] + 2 H2O = 2 alpha-D-mannopyranose + an N(4)-{beta-D-GlcNAc-(1-&gt;2)-alpha-D-Man-(1-&gt;3)-[alpha-D-Man-(1-&gt;6)]-beta-D-Man-(1-&gt;4)-beta-D-GlcNAc-(1-&gt;4)-beta-D-GlcNAc}-L-asparaginyl-[protein]</text>
        <dbReference type="Rhea" id="RHEA:56052"/>
        <dbReference type="Rhea" id="RHEA-COMP:14368"/>
        <dbReference type="Rhea" id="RHEA-COMP:14369"/>
        <dbReference type="ChEBI" id="CHEBI:15377"/>
        <dbReference type="ChEBI" id="CHEBI:28729"/>
        <dbReference type="ChEBI" id="CHEBI:60615"/>
        <dbReference type="ChEBI" id="CHEBI:60625"/>
        <dbReference type="EC" id="3.2.1.114"/>
    </reaction>
</comment>
<dbReference type="GO" id="GO:0006491">
    <property type="term" value="P:N-glycan processing"/>
    <property type="evidence" value="ECO:0007669"/>
    <property type="project" value="TreeGrafter"/>
</dbReference>
<dbReference type="Pfam" id="PF01074">
    <property type="entry name" value="Glyco_hydro_38N"/>
    <property type="match status" value="1"/>
</dbReference>
<dbReference type="InterPro" id="IPR037094">
    <property type="entry name" value="Glyco_hydro_38_cen_sf"/>
</dbReference>
<dbReference type="Gene3D" id="2.60.40.1180">
    <property type="entry name" value="Golgi alpha-mannosidase II"/>
    <property type="match status" value="1"/>
</dbReference>
<dbReference type="InterPro" id="IPR028995">
    <property type="entry name" value="Glyco_hydro_57/38_cen_sf"/>
</dbReference>
<dbReference type="SUPFAM" id="SSF88688">
    <property type="entry name" value="Families 57/38 glycoside transferase middle domain"/>
    <property type="match status" value="1"/>
</dbReference>
<feature type="region of interest" description="Disordered" evidence="11">
    <location>
        <begin position="78"/>
        <end position="105"/>
    </location>
</feature>
<comment type="caution">
    <text evidence="14">The sequence shown here is derived from an EMBL/GenBank/DDBJ whole genome shotgun (WGS) entry which is preliminary data.</text>
</comment>
<dbReference type="InterPro" id="IPR011682">
    <property type="entry name" value="Glyco_hydro_38_C"/>
</dbReference>
<evidence type="ECO:0000256" key="5">
    <source>
        <dbReference type="ARBA" id="ARBA00022833"/>
    </source>
</evidence>
<proteinExistence type="inferred from homology"/>
<evidence type="ECO:0000256" key="2">
    <source>
        <dbReference type="ARBA" id="ARBA00011748"/>
    </source>
</evidence>
<dbReference type="SUPFAM" id="SSF74650">
    <property type="entry name" value="Galactose mutarotase-like"/>
    <property type="match status" value="1"/>
</dbReference>
<dbReference type="Gene3D" id="3.20.110.10">
    <property type="entry name" value="Glycoside hydrolase 38, N terminal domain"/>
    <property type="match status" value="1"/>
</dbReference>
<dbReference type="PANTHER" id="PTHR11607">
    <property type="entry name" value="ALPHA-MANNOSIDASE"/>
    <property type="match status" value="1"/>
</dbReference>
<dbReference type="InterPro" id="IPR011330">
    <property type="entry name" value="Glyco_hydro/deAcase_b/a-brl"/>
</dbReference>
<dbReference type="InterPro" id="IPR027291">
    <property type="entry name" value="Glyco_hydro_38_N_sf"/>
</dbReference>
<dbReference type="GO" id="GO:0006013">
    <property type="term" value="P:mannose metabolic process"/>
    <property type="evidence" value="ECO:0007669"/>
    <property type="project" value="InterPro"/>
</dbReference>
<evidence type="ECO:0000256" key="6">
    <source>
        <dbReference type="ARBA" id="ARBA00023157"/>
    </source>
</evidence>
<dbReference type="InterPro" id="IPR000602">
    <property type="entry name" value="Glyco_hydro_38_N"/>
</dbReference>
<dbReference type="Gene3D" id="1.20.1270.50">
    <property type="entry name" value="Glycoside hydrolase family 38, central domain"/>
    <property type="match status" value="1"/>
</dbReference>
<dbReference type="PANTHER" id="PTHR11607:SF3">
    <property type="entry name" value="LYSOSOMAL ALPHA-MANNOSIDASE"/>
    <property type="match status" value="1"/>
</dbReference>
<comment type="function">
    <text evidence="8">Catalyzes the first committed step in the biosynthesis of complex N-glycans. It controls conversion of high mannose to complex N-glycans; the final hydrolytic step in the N-glycan maturation pathway.</text>
</comment>
<evidence type="ECO:0000256" key="7">
    <source>
        <dbReference type="ARBA" id="ARBA00023295"/>
    </source>
</evidence>
<evidence type="ECO:0000259" key="13">
    <source>
        <dbReference type="SMART" id="SM00872"/>
    </source>
</evidence>
<name>A0A6A4WIG8_AMPAM</name>
<dbReference type="Proteomes" id="UP000440578">
    <property type="component" value="Unassembled WGS sequence"/>
</dbReference>
<dbReference type="FunFam" id="1.20.1270.50:FF:000001">
    <property type="entry name" value="Alpha-mannosidase"/>
    <property type="match status" value="1"/>
</dbReference>
<dbReference type="GO" id="GO:0030246">
    <property type="term" value="F:carbohydrate binding"/>
    <property type="evidence" value="ECO:0007669"/>
    <property type="project" value="InterPro"/>
</dbReference>
<dbReference type="InterPro" id="IPR011013">
    <property type="entry name" value="Gal_mutarotase_sf_dom"/>
</dbReference>
<keyword evidence="15" id="KW-1185">Reference proteome</keyword>
<keyword evidence="3 10" id="KW-0479">Metal-binding</keyword>
<evidence type="ECO:0000256" key="8">
    <source>
        <dbReference type="ARBA" id="ARBA00059516"/>
    </source>
</evidence>
<evidence type="ECO:0000256" key="9">
    <source>
        <dbReference type="ARBA" id="ARBA00093232"/>
    </source>
</evidence>
<dbReference type="EC" id="3.2.1.-" evidence="10"/>
<feature type="transmembrane region" description="Helical" evidence="12">
    <location>
        <begin position="12"/>
        <end position="32"/>
    </location>
</feature>
<dbReference type="Pfam" id="PF09261">
    <property type="entry name" value="Alpha-mann_mid"/>
    <property type="match status" value="1"/>
</dbReference>
<dbReference type="InterPro" id="IPR050843">
    <property type="entry name" value="Glycosyl_Hydrlase_38"/>
</dbReference>
<comment type="cofactor">
    <cofactor evidence="10">
        <name>Zn(2+)</name>
        <dbReference type="ChEBI" id="CHEBI:29105"/>
    </cofactor>
    <text evidence="10">Binds 1 zinc ion per subunit.</text>
</comment>
<keyword evidence="5 10" id="KW-0862">Zinc</keyword>
<evidence type="ECO:0000313" key="14">
    <source>
        <dbReference type="EMBL" id="KAF0305883.1"/>
    </source>
</evidence>
<reference evidence="14 15" key="1">
    <citation type="submission" date="2019-07" db="EMBL/GenBank/DDBJ databases">
        <title>Draft genome assembly of a fouling barnacle, Amphibalanus amphitrite (Darwin, 1854): The first reference genome for Thecostraca.</title>
        <authorList>
            <person name="Kim W."/>
        </authorList>
    </citation>
    <scope>NUCLEOTIDE SEQUENCE [LARGE SCALE GENOMIC DNA]</scope>
    <source>
        <strain evidence="14">SNU_AA5</strain>
        <tissue evidence="14">Soma without cirri and trophi</tissue>
    </source>
</reference>
<evidence type="ECO:0000256" key="4">
    <source>
        <dbReference type="ARBA" id="ARBA00022801"/>
    </source>
</evidence>
<comment type="similarity">
    <text evidence="1 10">Belongs to the glycosyl hydrolase 38 family.</text>
</comment>
<keyword evidence="4 10" id="KW-0378">Hydrolase</keyword>